<evidence type="ECO:0000313" key="8">
    <source>
        <dbReference type="EMBL" id="CAG5076904.1"/>
    </source>
</evidence>
<dbReference type="PANTHER" id="PTHR25462:SF296">
    <property type="entry name" value="MEIOTIC P26, ISOFORM F"/>
    <property type="match status" value="1"/>
</dbReference>
<dbReference type="InterPro" id="IPR013083">
    <property type="entry name" value="Znf_RING/FYVE/PHD"/>
</dbReference>
<feature type="domain" description="RING-type" evidence="6">
    <location>
        <begin position="71"/>
        <end position="114"/>
    </location>
</feature>
<dbReference type="InterPro" id="IPR013087">
    <property type="entry name" value="Znf_C2H2_type"/>
</dbReference>
<dbReference type="PROSITE" id="PS50119">
    <property type="entry name" value="ZF_BBOX"/>
    <property type="match status" value="2"/>
</dbReference>
<dbReference type="GO" id="GO:0005654">
    <property type="term" value="C:nucleoplasm"/>
    <property type="evidence" value="ECO:0007669"/>
    <property type="project" value="TreeGrafter"/>
</dbReference>
<gene>
    <name evidence="8" type="ORF">HICCMSTLAB_LOCUS2317</name>
</gene>
<dbReference type="EMBL" id="CAJNRD030001117">
    <property type="protein sequence ID" value="CAG5076904.1"/>
    <property type="molecule type" value="Genomic_DNA"/>
</dbReference>
<evidence type="ECO:0000256" key="5">
    <source>
        <dbReference type="SAM" id="MobiDB-lite"/>
    </source>
</evidence>
<dbReference type="GO" id="GO:0008270">
    <property type="term" value="F:zinc ion binding"/>
    <property type="evidence" value="ECO:0007669"/>
    <property type="project" value="UniProtKB-KW"/>
</dbReference>
<keyword evidence="2 4" id="KW-0863">Zinc-finger</keyword>
<protein>
    <submittedName>
        <fullName evidence="8">Similar to TRIM45: Tripartite motif-containing protein 45 (Bos taurus)</fullName>
    </submittedName>
</protein>
<dbReference type="CDD" id="cd19813">
    <property type="entry name" value="Bbox1_BRAT-like"/>
    <property type="match status" value="1"/>
</dbReference>
<keyword evidence="3" id="KW-0862">Zinc</keyword>
<evidence type="ECO:0000259" key="6">
    <source>
        <dbReference type="PROSITE" id="PS50089"/>
    </source>
</evidence>
<dbReference type="CDD" id="cd19798">
    <property type="entry name" value="Bbox2_BRAT-like"/>
    <property type="match status" value="1"/>
</dbReference>
<dbReference type="SUPFAM" id="SSF57850">
    <property type="entry name" value="RING/U-box"/>
    <property type="match status" value="1"/>
</dbReference>
<dbReference type="Gene3D" id="3.30.160.60">
    <property type="entry name" value="Classic Zinc Finger"/>
    <property type="match status" value="1"/>
</dbReference>
<evidence type="ECO:0000256" key="3">
    <source>
        <dbReference type="ARBA" id="ARBA00022833"/>
    </source>
</evidence>
<reference evidence="8" key="1">
    <citation type="submission" date="2021-04" db="EMBL/GenBank/DDBJ databases">
        <authorList>
            <person name="Chebbi M.A.C M."/>
        </authorList>
    </citation>
    <scope>NUCLEOTIDE SEQUENCE</scope>
</reference>
<dbReference type="Pfam" id="PF00643">
    <property type="entry name" value="zf-B_box"/>
    <property type="match status" value="1"/>
</dbReference>
<evidence type="ECO:0000259" key="7">
    <source>
        <dbReference type="PROSITE" id="PS50119"/>
    </source>
</evidence>
<evidence type="ECO:0000256" key="2">
    <source>
        <dbReference type="ARBA" id="ARBA00022771"/>
    </source>
</evidence>
<evidence type="ECO:0000313" key="9">
    <source>
        <dbReference type="Proteomes" id="UP000786811"/>
    </source>
</evidence>
<dbReference type="PANTHER" id="PTHR25462">
    <property type="entry name" value="BONUS, ISOFORM C-RELATED"/>
    <property type="match status" value="1"/>
</dbReference>
<dbReference type="AlphaFoldDB" id="A0A8J2E428"/>
<dbReference type="OrthoDB" id="342730at2759"/>
<feature type="domain" description="B box-type" evidence="7">
    <location>
        <begin position="145"/>
        <end position="192"/>
    </location>
</feature>
<accession>A0A8J2E428</accession>
<keyword evidence="1" id="KW-0479">Metal-binding</keyword>
<dbReference type="Proteomes" id="UP000786811">
    <property type="component" value="Unassembled WGS sequence"/>
</dbReference>
<dbReference type="SMART" id="SM00336">
    <property type="entry name" value="BBOX"/>
    <property type="match status" value="2"/>
</dbReference>
<dbReference type="PROSITE" id="PS00028">
    <property type="entry name" value="ZINC_FINGER_C2H2_1"/>
    <property type="match status" value="1"/>
</dbReference>
<keyword evidence="9" id="KW-1185">Reference proteome</keyword>
<sequence length="392" mass="43661">MASTTIAVPAASAPVVVTTMHKEEEGDPLVEWNSDAAGSDGTVGNTGDGEALEENPRANGINGNGSGGEDCALCEGKLTSPRLLSCLHVFCEACLDKLLEEDENKGSGINCPICGQRTAVGARGAASLPCDYVLTNILDMSAIENMTVLCTSCKAKESAVARCSDCANFLCPNCNTAHQFMRCFESHKVIAFEDLKRSNKTVPIHKPIFCDLHPAENIKFYCYTCQEPICNECLLVEHKTPEHQYERLSDAETSQIEELVNLMTESKNKIIECDSTSSHLENALSELQAQHDQAKDLIIETFQSYKAILEKCRDTALNDLEKLHSERELEVMDTFHKIKNSFRREERRKNRRCMPLYSKTSRARRLYRNSSSEANSSHSVDEFNKQHTQVEH</sequence>
<dbReference type="SUPFAM" id="SSF57845">
    <property type="entry name" value="B-box zinc-binding domain"/>
    <property type="match status" value="1"/>
</dbReference>
<dbReference type="InterPro" id="IPR018957">
    <property type="entry name" value="Znf_C3HC4_RING-type"/>
</dbReference>
<name>A0A8J2E428_COTCN</name>
<dbReference type="SMART" id="SM00184">
    <property type="entry name" value="RING"/>
    <property type="match status" value="1"/>
</dbReference>
<feature type="domain" description="B box-type" evidence="7">
    <location>
        <begin position="205"/>
        <end position="248"/>
    </location>
</feature>
<comment type="caution">
    <text evidence="8">The sequence shown here is derived from an EMBL/GenBank/DDBJ whole genome shotgun (WGS) entry which is preliminary data.</text>
</comment>
<proteinExistence type="predicted"/>
<dbReference type="InterPro" id="IPR001841">
    <property type="entry name" value="Znf_RING"/>
</dbReference>
<dbReference type="InterPro" id="IPR017907">
    <property type="entry name" value="Znf_RING_CS"/>
</dbReference>
<feature type="region of interest" description="Disordered" evidence="5">
    <location>
        <begin position="22"/>
        <end position="61"/>
    </location>
</feature>
<dbReference type="PROSITE" id="PS00518">
    <property type="entry name" value="ZF_RING_1"/>
    <property type="match status" value="1"/>
</dbReference>
<dbReference type="InterPro" id="IPR047153">
    <property type="entry name" value="TRIM45/56/19-like"/>
</dbReference>
<organism evidence="8 9">
    <name type="scientific">Cotesia congregata</name>
    <name type="common">Parasitoid wasp</name>
    <name type="synonym">Apanteles congregatus</name>
    <dbReference type="NCBI Taxonomy" id="51543"/>
    <lineage>
        <taxon>Eukaryota</taxon>
        <taxon>Metazoa</taxon>
        <taxon>Ecdysozoa</taxon>
        <taxon>Arthropoda</taxon>
        <taxon>Hexapoda</taxon>
        <taxon>Insecta</taxon>
        <taxon>Pterygota</taxon>
        <taxon>Neoptera</taxon>
        <taxon>Endopterygota</taxon>
        <taxon>Hymenoptera</taxon>
        <taxon>Apocrita</taxon>
        <taxon>Ichneumonoidea</taxon>
        <taxon>Braconidae</taxon>
        <taxon>Microgastrinae</taxon>
        <taxon>Cotesia</taxon>
    </lineage>
</organism>
<dbReference type="Gene3D" id="3.30.40.10">
    <property type="entry name" value="Zinc/RING finger domain, C3HC4 (zinc finger)"/>
    <property type="match status" value="1"/>
</dbReference>
<feature type="region of interest" description="Disordered" evidence="5">
    <location>
        <begin position="364"/>
        <end position="392"/>
    </location>
</feature>
<dbReference type="PROSITE" id="PS50089">
    <property type="entry name" value="ZF_RING_2"/>
    <property type="match status" value="1"/>
</dbReference>
<dbReference type="GO" id="GO:0061630">
    <property type="term" value="F:ubiquitin protein ligase activity"/>
    <property type="evidence" value="ECO:0007669"/>
    <property type="project" value="TreeGrafter"/>
</dbReference>
<dbReference type="InterPro" id="IPR000315">
    <property type="entry name" value="Znf_B-box"/>
</dbReference>
<dbReference type="Pfam" id="PF00097">
    <property type="entry name" value="zf-C3HC4"/>
    <property type="match status" value="1"/>
</dbReference>
<evidence type="ECO:0000256" key="4">
    <source>
        <dbReference type="PROSITE-ProRule" id="PRU00024"/>
    </source>
</evidence>
<evidence type="ECO:0000256" key="1">
    <source>
        <dbReference type="ARBA" id="ARBA00022723"/>
    </source>
</evidence>
<feature type="compositionally biased region" description="Basic and acidic residues" evidence="5">
    <location>
        <begin position="379"/>
        <end position="392"/>
    </location>
</feature>